<evidence type="ECO:0000256" key="1">
    <source>
        <dbReference type="SAM" id="MobiDB-lite"/>
    </source>
</evidence>
<keyword evidence="2" id="KW-0812">Transmembrane</keyword>
<dbReference type="EMBL" id="BMAR01000049">
    <property type="protein sequence ID" value="GFR51355.1"/>
    <property type="molecule type" value="Genomic_DNA"/>
</dbReference>
<gene>
    <name evidence="3" type="ORF">Agub_g13778</name>
</gene>
<dbReference type="Proteomes" id="UP001054857">
    <property type="component" value="Unassembled WGS sequence"/>
</dbReference>
<feature type="compositionally biased region" description="Low complexity" evidence="1">
    <location>
        <begin position="224"/>
        <end position="237"/>
    </location>
</feature>
<feature type="non-terminal residue" evidence="3">
    <location>
        <position position="447"/>
    </location>
</feature>
<comment type="caution">
    <text evidence="3">The sequence shown here is derived from an EMBL/GenBank/DDBJ whole genome shotgun (WGS) entry which is preliminary data.</text>
</comment>
<dbReference type="AlphaFoldDB" id="A0AAD3E0B3"/>
<sequence>LYNTLFDFDIIQLGYPGAFCATTVRSAGIPMGLSLAEKDTWSPFHVKSQQCDLDCPASDGADESGSADLPLVPLLNAIAFAFGSTLLLWILARATIRRLRRPGRFYGFGLATQEGGVPGLASAAAAGATAGLPYGSPPTPPPVTWLRDADPAAAAAAPVSYTPYTPSPPVEQLLFSVSPQPPQPQPALGGYGGMGTPAGAVPYYPPVLGGAGAGNAAVSGIGMSSAGPSGASPPGGSRVRRRGPVGWDRGLLSRQSALLPCISSVEGLLASPEFQQHMRNTRRRSPQLEQEQSLAKVQLYKDLRRMDPDAFRRLLSRTDIRSYEVRPPPLALAVVEYLVEVLLLPAGLAAAWWASSGGGSWSAGGGSSAGSGSGSSQQGAGAAGDGGDAGGEEAAAGALSVQQLLMLGPLLAWLGLKLWLAASGHTSLLARATRVYLVYDNSSSSSG</sequence>
<reference evidence="3 4" key="1">
    <citation type="journal article" date="2021" name="Sci. Rep.">
        <title>Genome sequencing of the multicellular alga Astrephomene provides insights into convergent evolution of germ-soma differentiation.</title>
        <authorList>
            <person name="Yamashita S."/>
            <person name="Yamamoto K."/>
            <person name="Matsuzaki R."/>
            <person name="Suzuki S."/>
            <person name="Yamaguchi H."/>
            <person name="Hirooka S."/>
            <person name="Minakuchi Y."/>
            <person name="Miyagishima S."/>
            <person name="Kawachi M."/>
            <person name="Toyoda A."/>
            <person name="Nozaki H."/>
        </authorList>
    </citation>
    <scope>NUCLEOTIDE SEQUENCE [LARGE SCALE GENOMIC DNA]</scope>
    <source>
        <strain evidence="3 4">NIES-4017</strain>
    </source>
</reference>
<evidence type="ECO:0000313" key="3">
    <source>
        <dbReference type="EMBL" id="GFR51355.1"/>
    </source>
</evidence>
<feature type="transmembrane region" description="Helical" evidence="2">
    <location>
        <begin position="71"/>
        <end position="92"/>
    </location>
</feature>
<keyword evidence="2" id="KW-0472">Membrane</keyword>
<name>A0AAD3E0B3_9CHLO</name>
<feature type="region of interest" description="Disordered" evidence="1">
    <location>
        <begin position="364"/>
        <end position="389"/>
    </location>
</feature>
<accession>A0AAD3E0B3</accession>
<keyword evidence="2" id="KW-1133">Transmembrane helix</keyword>
<feature type="non-terminal residue" evidence="3">
    <location>
        <position position="1"/>
    </location>
</feature>
<feature type="compositionally biased region" description="Gly residues" evidence="1">
    <location>
        <begin position="364"/>
        <end position="373"/>
    </location>
</feature>
<evidence type="ECO:0000313" key="4">
    <source>
        <dbReference type="Proteomes" id="UP001054857"/>
    </source>
</evidence>
<feature type="region of interest" description="Disordered" evidence="1">
    <location>
        <begin position="224"/>
        <end position="244"/>
    </location>
</feature>
<keyword evidence="4" id="KW-1185">Reference proteome</keyword>
<proteinExistence type="predicted"/>
<protein>
    <submittedName>
        <fullName evidence="3">Uncharacterized protein</fullName>
    </submittedName>
</protein>
<evidence type="ECO:0000256" key="2">
    <source>
        <dbReference type="SAM" id="Phobius"/>
    </source>
</evidence>
<organism evidence="3 4">
    <name type="scientific">Astrephomene gubernaculifera</name>
    <dbReference type="NCBI Taxonomy" id="47775"/>
    <lineage>
        <taxon>Eukaryota</taxon>
        <taxon>Viridiplantae</taxon>
        <taxon>Chlorophyta</taxon>
        <taxon>core chlorophytes</taxon>
        <taxon>Chlorophyceae</taxon>
        <taxon>CS clade</taxon>
        <taxon>Chlamydomonadales</taxon>
        <taxon>Astrephomenaceae</taxon>
        <taxon>Astrephomene</taxon>
    </lineage>
</organism>